<keyword evidence="2" id="KW-1185">Reference proteome</keyword>
<name>A0A9X3XNT0_9CLOT</name>
<accession>A0A9X3XNT0</accession>
<protein>
    <submittedName>
        <fullName evidence="1">Uncharacterized protein</fullName>
    </submittedName>
</protein>
<dbReference type="AlphaFoldDB" id="A0A9X3XNT0"/>
<sequence length="50" mass="5850">MAKKIGISFKDNNLENEIYDFLKEKSKLLGESAYIKQLLLEKMQEEATKK</sequence>
<gene>
    <name evidence="1" type="ORF">NE398_16110</name>
</gene>
<dbReference type="EMBL" id="JAMRYU010000018">
    <property type="protein sequence ID" value="MDC4241661.1"/>
    <property type="molecule type" value="Genomic_DNA"/>
</dbReference>
<evidence type="ECO:0000313" key="2">
    <source>
        <dbReference type="Proteomes" id="UP001141183"/>
    </source>
</evidence>
<organism evidence="1 2">
    <name type="scientific">Clostridium tertium</name>
    <dbReference type="NCBI Taxonomy" id="1559"/>
    <lineage>
        <taxon>Bacteria</taxon>
        <taxon>Bacillati</taxon>
        <taxon>Bacillota</taxon>
        <taxon>Clostridia</taxon>
        <taxon>Eubacteriales</taxon>
        <taxon>Clostridiaceae</taxon>
        <taxon>Clostridium</taxon>
    </lineage>
</organism>
<proteinExistence type="predicted"/>
<dbReference type="RefSeq" id="WP_272470592.1">
    <property type="nucleotide sequence ID" value="NZ_JAMRYU010000018.1"/>
</dbReference>
<evidence type="ECO:0000313" key="1">
    <source>
        <dbReference type="EMBL" id="MDC4241661.1"/>
    </source>
</evidence>
<dbReference type="Proteomes" id="UP001141183">
    <property type="component" value="Unassembled WGS sequence"/>
</dbReference>
<comment type="caution">
    <text evidence="1">The sequence shown here is derived from an EMBL/GenBank/DDBJ whole genome shotgun (WGS) entry which is preliminary data.</text>
</comment>
<reference evidence="1" key="1">
    <citation type="submission" date="2022-05" db="EMBL/GenBank/DDBJ databases">
        <title>Draft genome sequence of Clostridium tertium strain CP3 isolated from Peru.</title>
        <authorList>
            <person name="Hurtado R."/>
            <person name="Lima L."/>
            <person name="Sousa T."/>
            <person name="Jaiswal A.K."/>
            <person name="Tiwari S."/>
            <person name="Maturrano L."/>
            <person name="Brenig B."/>
            <person name="Azevedo V."/>
        </authorList>
    </citation>
    <scope>NUCLEOTIDE SEQUENCE</scope>
    <source>
        <strain evidence="1">CP3</strain>
    </source>
</reference>